<sequence>MAIGYERDPRNQSGTLPEVRGRQVMSGKIWLRCVRAGLGSAPLQPCGDYDVRFFHRCGPVEGAGIPLTVSYVNWRAVHGERTRVNERLNADFSEMPWCVVPAAEADICPRVFRPAVAT</sequence>
<accession>A0A2A5J0X5</accession>
<protein>
    <submittedName>
        <fullName evidence="1">Uncharacterized protein</fullName>
    </submittedName>
</protein>
<proteinExistence type="predicted"/>
<dbReference type="Proteomes" id="UP000230886">
    <property type="component" value="Unassembled WGS sequence"/>
</dbReference>
<reference evidence="1 2" key="1">
    <citation type="submission" date="2017-07" db="EMBL/GenBank/DDBJ databases">
        <title>Draft sequence of Rhodococcus enclensis 23b-28.</title>
        <authorList>
            <person name="Besaury L."/>
            <person name="Sancelme M."/>
            <person name="Amato P."/>
            <person name="Lallement A."/>
            <person name="Delort A.-M."/>
        </authorList>
    </citation>
    <scope>NUCLEOTIDE SEQUENCE [LARGE SCALE GENOMIC DNA]</scope>
    <source>
        <strain evidence="1 2">23b-28</strain>
    </source>
</reference>
<gene>
    <name evidence="1" type="ORF">CHR55_30565</name>
</gene>
<dbReference type="EMBL" id="NOVD01000054">
    <property type="protein sequence ID" value="PCK23235.1"/>
    <property type="molecule type" value="Genomic_DNA"/>
</dbReference>
<dbReference type="AlphaFoldDB" id="A0A2A5J0X5"/>
<organism evidence="1 2">
    <name type="scientific">Rhodococcus qingshengii</name>
    <dbReference type="NCBI Taxonomy" id="334542"/>
    <lineage>
        <taxon>Bacteria</taxon>
        <taxon>Bacillati</taxon>
        <taxon>Actinomycetota</taxon>
        <taxon>Actinomycetes</taxon>
        <taxon>Mycobacteriales</taxon>
        <taxon>Nocardiaceae</taxon>
        <taxon>Rhodococcus</taxon>
        <taxon>Rhodococcus erythropolis group</taxon>
    </lineage>
</organism>
<name>A0A2A5J0X5_RHOSG</name>
<evidence type="ECO:0000313" key="2">
    <source>
        <dbReference type="Proteomes" id="UP000230886"/>
    </source>
</evidence>
<evidence type="ECO:0000313" key="1">
    <source>
        <dbReference type="EMBL" id="PCK23235.1"/>
    </source>
</evidence>
<comment type="caution">
    <text evidence="1">The sequence shown here is derived from an EMBL/GenBank/DDBJ whole genome shotgun (WGS) entry which is preliminary data.</text>
</comment>